<dbReference type="PANTHER" id="PTHR43685:SF5">
    <property type="entry name" value="GLYCOSYLTRANSFERASE EPSE-RELATED"/>
    <property type="match status" value="1"/>
</dbReference>
<dbReference type="Gene3D" id="3.90.550.10">
    <property type="entry name" value="Spore Coat Polysaccharide Biosynthesis Protein SpsA, Chain A"/>
    <property type="match status" value="1"/>
</dbReference>
<dbReference type="EMBL" id="JBHTHQ010000013">
    <property type="protein sequence ID" value="MFD0704704.1"/>
    <property type="molecule type" value="Genomic_DNA"/>
</dbReference>
<evidence type="ECO:0000313" key="6">
    <source>
        <dbReference type="Proteomes" id="UP001597036"/>
    </source>
</evidence>
<dbReference type="InterPro" id="IPR029044">
    <property type="entry name" value="Nucleotide-diphossugar_trans"/>
</dbReference>
<reference evidence="6" key="1">
    <citation type="journal article" date="2019" name="Int. J. Syst. Evol. Microbiol.">
        <title>The Global Catalogue of Microorganisms (GCM) 10K type strain sequencing project: providing services to taxonomists for standard genome sequencing and annotation.</title>
        <authorList>
            <consortium name="The Broad Institute Genomics Platform"/>
            <consortium name="The Broad Institute Genome Sequencing Center for Infectious Disease"/>
            <person name="Wu L."/>
            <person name="Ma J."/>
        </authorList>
    </citation>
    <scope>NUCLEOTIDE SEQUENCE [LARGE SCALE GENOMIC DNA]</scope>
    <source>
        <strain evidence="6">CCM 8604</strain>
    </source>
</reference>
<dbReference type="Pfam" id="PF00535">
    <property type="entry name" value="Glycos_transf_2"/>
    <property type="match status" value="1"/>
</dbReference>
<evidence type="ECO:0000256" key="2">
    <source>
        <dbReference type="ARBA" id="ARBA00022676"/>
    </source>
</evidence>
<dbReference type="Proteomes" id="UP001597036">
    <property type="component" value="Unassembled WGS sequence"/>
</dbReference>
<protein>
    <submittedName>
        <fullName evidence="5">Glycosyltransferase</fullName>
        <ecNumber evidence="5">2.4.-.-</ecNumber>
    </submittedName>
</protein>
<comment type="caution">
    <text evidence="5">The sequence shown here is derived from an EMBL/GenBank/DDBJ whole genome shotgun (WGS) entry which is preliminary data.</text>
</comment>
<name>A0ABW2Y5F3_9BIFI</name>
<dbReference type="InterPro" id="IPR001173">
    <property type="entry name" value="Glyco_trans_2-like"/>
</dbReference>
<dbReference type="EC" id="2.4.-.-" evidence="5"/>
<sequence length="275" mass="31571">MSVYSKDRFDSIRRAITSITTDQICKPAEVIIIEDGPVAEEVEAYLSSLESSSAPITIIRLPHNRGLAHALNVGVRNTSTDWIARMDADDYSLPYRFERQVTYLESHLEVDVLGSALQEFTEPQYDHIIWGEKRLLPRSSSEISAYARFQSPVHHPTVMIRKSALLSVDGYPEDSGHFEDYQLWERMLLNGAQFANISEVLLGYRVDSGAYNRRGGWHMMRDEIALQKQFYKDGFTSRSQFIRNVIIRGLYRLVPTSIKKPLYRLRTAVKNHNTV</sequence>
<proteinExistence type="inferred from homology"/>
<evidence type="ECO:0000259" key="4">
    <source>
        <dbReference type="Pfam" id="PF00535"/>
    </source>
</evidence>
<dbReference type="InterPro" id="IPR050834">
    <property type="entry name" value="Glycosyltransf_2"/>
</dbReference>
<dbReference type="GO" id="GO:0016757">
    <property type="term" value="F:glycosyltransferase activity"/>
    <property type="evidence" value="ECO:0007669"/>
    <property type="project" value="UniProtKB-KW"/>
</dbReference>
<keyword evidence="2 5" id="KW-0328">Glycosyltransferase</keyword>
<evidence type="ECO:0000256" key="1">
    <source>
        <dbReference type="ARBA" id="ARBA00006739"/>
    </source>
</evidence>
<dbReference type="PANTHER" id="PTHR43685">
    <property type="entry name" value="GLYCOSYLTRANSFERASE"/>
    <property type="match status" value="1"/>
</dbReference>
<evidence type="ECO:0000256" key="3">
    <source>
        <dbReference type="ARBA" id="ARBA00022679"/>
    </source>
</evidence>
<feature type="domain" description="Glycosyltransferase 2-like" evidence="4">
    <location>
        <begin position="8"/>
        <end position="151"/>
    </location>
</feature>
<comment type="similarity">
    <text evidence="1">Belongs to the glycosyltransferase 2 family.</text>
</comment>
<keyword evidence="3 5" id="KW-0808">Transferase</keyword>
<keyword evidence="6" id="KW-1185">Reference proteome</keyword>
<organism evidence="5 6">
    <name type="scientific">Alloscardovia venturai</name>
    <dbReference type="NCBI Taxonomy" id="1769421"/>
    <lineage>
        <taxon>Bacteria</taxon>
        <taxon>Bacillati</taxon>
        <taxon>Actinomycetota</taxon>
        <taxon>Actinomycetes</taxon>
        <taxon>Bifidobacteriales</taxon>
        <taxon>Bifidobacteriaceae</taxon>
        <taxon>Alloscardovia</taxon>
    </lineage>
</organism>
<gene>
    <name evidence="5" type="ORF">ACFQY8_02930</name>
</gene>
<accession>A0ABW2Y5F3</accession>
<dbReference type="SUPFAM" id="SSF53448">
    <property type="entry name" value="Nucleotide-diphospho-sugar transferases"/>
    <property type="match status" value="1"/>
</dbReference>
<evidence type="ECO:0000313" key="5">
    <source>
        <dbReference type="EMBL" id="MFD0704704.1"/>
    </source>
</evidence>